<comment type="caution">
    <text evidence="2">The sequence shown here is derived from an EMBL/GenBank/DDBJ whole genome shotgun (WGS) entry which is preliminary data.</text>
</comment>
<dbReference type="EMBL" id="JBHRYB010000014">
    <property type="protein sequence ID" value="MFC3681270.1"/>
    <property type="molecule type" value="Genomic_DNA"/>
</dbReference>
<feature type="transmembrane region" description="Helical" evidence="1">
    <location>
        <begin position="180"/>
        <end position="210"/>
    </location>
</feature>
<keyword evidence="3" id="KW-1185">Reference proteome</keyword>
<feature type="transmembrane region" description="Helical" evidence="1">
    <location>
        <begin position="320"/>
        <end position="340"/>
    </location>
</feature>
<gene>
    <name evidence="2" type="ORF">ACFOMG_14290</name>
</gene>
<feature type="transmembrane region" description="Helical" evidence="1">
    <location>
        <begin position="347"/>
        <end position="365"/>
    </location>
</feature>
<proteinExistence type="predicted"/>
<evidence type="ECO:0000256" key="1">
    <source>
        <dbReference type="SAM" id="Phobius"/>
    </source>
</evidence>
<evidence type="ECO:0008006" key="4">
    <source>
        <dbReference type="Google" id="ProtNLM"/>
    </source>
</evidence>
<reference evidence="3" key="1">
    <citation type="journal article" date="2019" name="Int. J. Syst. Evol. Microbiol.">
        <title>The Global Catalogue of Microorganisms (GCM) 10K type strain sequencing project: providing services to taxonomists for standard genome sequencing and annotation.</title>
        <authorList>
            <consortium name="The Broad Institute Genomics Platform"/>
            <consortium name="The Broad Institute Genome Sequencing Center for Infectious Disease"/>
            <person name="Wu L."/>
            <person name="Ma J."/>
        </authorList>
    </citation>
    <scope>NUCLEOTIDE SEQUENCE [LARGE SCALE GENOMIC DNA]</scope>
    <source>
        <strain evidence="3">KCTC 42424</strain>
    </source>
</reference>
<organism evidence="2 3">
    <name type="scientific">Bacterioplanoides pacificum</name>
    <dbReference type="NCBI Taxonomy" id="1171596"/>
    <lineage>
        <taxon>Bacteria</taxon>
        <taxon>Pseudomonadati</taxon>
        <taxon>Pseudomonadota</taxon>
        <taxon>Gammaproteobacteria</taxon>
        <taxon>Oceanospirillales</taxon>
        <taxon>Oceanospirillaceae</taxon>
        <taxon>Bacterioplanoides</taxon>
    </lineage>
</organism>
<name>A0ABV7VV85_9GAMM</name>
<sequence>MSSYLDQNTQYLRKFINLSYQFFSHRAIQIILLLAFAGLFFLRNAWVAEDAYINFRSIEQLFAGNGPVWNAHERVQVYTSPLWYGLLAFSRVFSSNLYVNSLILSALCYFALLLYIIRSGIRPTTLAALIMLQLSSLAFFDFTSSGLETVLQLMLLTFLMVNIFEQSPLTSNNAKLRRRFLLLLGVMLCVRHDTLPLILPISTAVFIAGIRLDGWRYTLKSAIWAALPLLAFTVFSVIYYGFPFPNTAYAKLNTGIPGTELTQQGLIYLQENWLHDPITLTISVSFIVFACLPKQSFTVRLLALGVLLQLLYIIKVGGDFMLGRFLAYGYWVACLSLVFWLENIHRISTRFMLILLMIGVGYSTFSPRAPIATPTSYTNHTIKHGIADERAFYSPSLSLTAYWDFLQGRAPYYNFPYNDFSLQARKFNQTQTDFAIYSNIGIFGYLADLDVKLVDPLALSDPFLARLPVTGEWRIGHFPREIPSEYIRELKGLPYHFDNPELESLHSDIRLITRSEDLFSKVRWQAIIRQNMSFVKNTHES</sequence>
<protein>
    <recommendedName>
        <fullName evidence="4">Glycosyltransferase RgtA/B/C/D-like domain-containing protein</fullName>
    </recommendedName>
</protein>
<feature type="transmembrane region" description="Helical" evidence="1">
    <location>
        <begin position="97"/>
        <end position="117"/>
    </location>
</feature>
<feature type="transmembrane region" description="Helical" evidence="1">
    <location>
        <begin position="23"/>
        <end position="42"/>
    </location>
</feature>
<feature type="transmembrane region" description="Helical" evidence="1">
    <location>
        <begin position="222"/>
        <end position="242"/>
    </location>
</feature>
<keyword evidence="1" id="KW-0472">Membrane</keyword>
<feature type="transmembrane region" description="Helical" evidence="1">
    <location>
        <begin position="297"/>
        <end position="314"/>
    </location>
</feature>
<keyword evidence="1" id="KW-1133">Transmembrane helix</keyword>
<feature type="transmembrane region" description="Helical" evidence="1">
    <location>
        <begin position="138"/>
        <end position="160"/>
    </location>
</feature>
<dbReference type="Proteomes" id="UP001595722">
    <property type="component" value="Unassembled WGS sequence"/>
</dbReference>
<keyword evidence="1" id="KW-0812">Transmembrane</keyword>
<dbReference type="RefSeq" id="WP_376867587.1">
    <property type="nucleotide sequence ID" value="NZ_JBHRYB010000014.1"/>
</dbReference>
<evidence type="ECO:0000313" key="2">
    <source>
        <dbReference type="EMBL" id="MFC3681270.1"/>
    </source>
</evidence>
<accession>A0ABV7VV85</accession>
<evidence type="ECO:0000313" key="3">
    <source>
        <dbReference type="Proteomes" id="UP001595722"/>
    </source>
</evidence>